<gene>
    <name evidence="1" type="ORF">Tci_930224</name>
</gene>
<accession>A0A699XEC8</accession>
<comment type="caution">
    <text evidence="1">The sequence shown here is derived from an EMBL/GenBank/DDBJ whole genome shotgun (WGS) entry which is preliminary data.</text>
</comment>
<dbReference type="Gene3D" id="3.30.420.40">
    <property type="match status" value="1"/>
</dbReference>
<dbReference type="Pfam" id="PF00022">
    <property type="entry name" value="Actin"/>
    <property type="match status" value="1"/>
</dbReference>
<name>A0A699XEC8_TANCI</name>
<proteinExistence type="predicted"/>
<evidence type="ECO:0000313" key="1">
    <source>
        <dbReference type="EMBL" id="GFD58255.1"/>
    </source>
</evidence>
<sequence length="85" mass="9207">VPELLFNPSDIGIQESGIPGAIMESLSVLPEALRVGLLANVVVVGGNSLIEGFMPRLEAELRMLVPSEYLLNITRAEDPVKHAWL</sequence>
<dbReference type="InterPro" id="IPR043129">
    <property type="entry name" value="ATPase_NBD"/>
</dbReference>
<dbReference type="PANTHER" id="PTHR11937">
    <property type="entry name" value="ACTIN"/>
    <property type="match status" value="1"/>
</dbReference>
<reference evidence="1" key="1">
    <citation type="journal article" date="2019" name="Sci. Rep.">
        <title>Draft genome of Tanacetum cinerariifolium, the natural source of mosquito coil.</title>
        <authorList>
            <person name="Yamashiro T."/>
            <person name="Shiraishi A."/>
            <person name="Satake H."/>
            <person name="Nakayama K."/>
        </authorList>
    </citation>
    <scope>NUCLEOTIDE SEQUENCE</scope>
</reference>
<dbReference type="AlphaFoldDB" id="A0A699XEC8"/>
<protein>
    <submittedName>
        <fullName evidence="1">Uncharacterized protein</fullName>
    </submittedName>
</protein>
<dbReference type="EMBL" id="BKCJ011850642">
    <property type="protein sequence ID" value="GFD58255.1"/>
    <property type="molecule type" value="Genomic_DNA"/>
</dbReference>
<dbReference type="SUPFAM" id="SSF53067">
    <property type="entry name" value="Actin-like ATPase domain"/>
    <property type="match status" value="1"/>
</dbReference>
<dbReference type="InterPro" id="IPR004000">
    <property type="entry name" value="Actin"/>
</dbReference>
<feature type="non-terminal residue" evidence="1">
    <location>
        <position position="85"/>
    </location>
</feature>
<feature type="non-terminal residue" evidence="1">
    <location>
        <position position="1"/>
    </location>
</feature>
<organism evidence="1">
    <name type="scientific">Tanacetum cinerariifolium</name>
    <name type="common">Dalmatian daisy</name>
    <name type="synonym">Chrysanthemum cinerariifolium</name>
    <dbReference type="NCBI Taxonomy" id="118510"/>
    <lineage>
        <taxon>Eukaryota</taxon>
        <taxon>Viridiplantae</taxon>
        <taxon>Streptophyta</taxon>
        <taxon>Embryophyta</taxon>
        <taxon>Tracheophyta</taxon>
        <taxon>Spermatophyta</taxon>
        <taxon>Magnoliopsida</taxon>
        <taxon>eudicotyledons</taxon>
        <taxon>Gunneridae</taxon>
        <taxon>Pentapetalae</taxon>
        <taxon>asterids</taxon>
        <taxon>campanulids</taxon>
        <taxon>Asterales</taxon>
        <taxon>Asteraceae</taxon>
        <taxon>Asteroideae</taxon>
        <taxon>Anthemideae</taxon>
        <taxon>Anthemidinae</taxon>
        <taxon>Tanacetum</taxon>
    </lineage>
</organism>